<dbReference type="Proteomes" id="UP001597413">
    <property type="component" value="Unassembled WGS sequence"/>
</dbReference>
<reference evidence="2" key="1">
    <citation type="journal article" date="2019" name="Int. J. Syst. Evol. Microbiol.">
        <title>The Global Catalogue of Microorganisms (GCM) 10K type strain sequencing project: providing services to taxonomists for standard genome sequencing and annotation.</title>
        <authorList>
            <consortium name="The Broad Institute Genomics Platform"/>
            <consortium name="The Broad Institute Genome Sequencing Center for Infectious Disease"/>
            <person name="Wu L."/>
            <person name="Ma J."/>
        </authorList>
    </citation>
    <scope>NUCLEOTIDE SEQUENCE [LARGE SCALE GENOMIC DNA]</scope>
    <source>
        <strain evidence="2">CCUG 55131</strain>
    </source>
</reference>
<dbReference type="EMBL" id="JBHUIX010000005">
    <property type="protein sequence ID" value="MFD2173631.1"/>
    <property type="molecule type" value="Genomic_DNA"/>
</dbReference>
<dbReference type="RefSeq" id="WP_377388289.1">
    <property type="nucleotide sequence ID" value="NZ_JBHUIX010000005.1"/>
</dbReference>
<proteinExistence type="predicted"/>
<gene>
    <name evidence="1" type="ORF">ACFSM0_05970</name>
</gene>
<keyword evidence="2" id="KW-1185">Reference proteome</keyword>
<accession>A0ABW5A739</accession>
<sequence>MMRFLRRFWRKTDGVVAFEGLFGSLLLLGWYAVAFQFYDVFRMRAQVLRASYTVADLISRERNAIGPTYVTGLKKVFDYISDTRDADGTWLRVTLISCSAKTTDNCDGVSKDFTLTNSYTTATTGVDLQTATSINAEHDRIPLLAPGDMAVVLESSFPYFPIFDIGDKALLLDGKTWTQQGLSSKLRFSNFVVTRPRGPQTLWNADK</sequence>
<organism evidence="1 2">
    <name type="scientific">Rhodobacter lacus</name>
    <dbReference type="NCBI Taxonomy" id="1641972"/>
    <lineage>
        <taxon>Bacteria</taxon>
        <taxon>Pseudomonadati</taxon>
        <taxon>Pseudomonadota</taxon>
        <taxon>Alphaproteobacteria</taxon>
        <taxon>Rhodobacterales</taxon>
        <taxon>Rhodobacter group</taxon>
        <taxon>Rhodobacter</taxon>
    </lineage>
</organism>
<protein>
    <recommendedName>
        <fullName evidence="3">Flp pilus assembly protein TadG</fullName>
    </recommendedName>
</protein>
<comment type="caution">
    <text evidence="1">The sequence shown here is derived from an EMBL/GenBank/DDBJ whole genome shotgun (WGS) entry which is preliminary data.</text>
</comment>
<evidence type="ECO:0000313" key="2">
    <source>
        <dbReference type="Proteomes" id="UP001597413"/>
    </source>
</evidence>
<evidence type="ECO:0000313" key="1">
    <source>
        <dbReference type="EMBL" id="MFD2173631.1"/>
    </source>
</evidence>
<evidence type="ECO:0008006" key="3">
    <source>
        <dbReference type="Google" id="ProtNLM"/>
    </source>
</evidence>
<name>A0ABW5A739_9RHOB</name>